<dbReference type="VEuPathDB" id="FungiDB:PC110_g17444"/>
<dbReference type="EMBL" id="RCMI01000399">
    <property type="protein sequence ID" value="KAG2912986.1"/>
    <property type="molecule type" value="Genomic_DNA"/>
</dbReference>
<dbReference type="EMBL" id="RCMV01000205">
    <property type="protein sequence ID" value="KAG3221808.1"/>
    <property type="molecule type" value="Genomic_DNA"/>
</dbReference>
<dbReference type="EMBL" id="RCML01000230">
    <property type="protein sequence ID" value="KAG2984553.1"/>
    <property type="molecule type" value="Genomic_DNA"/>
</dbReference>
<dbReference type="Proteomes" id="UP000760860">
    <property type="component" value="Unassembled WGS sequence"/>
</dbReference>
<evidence type="ECO:0000313" key="3">
    <source>
        <dbReference type="EMBL" id="KAG2930105.1"/>
    </source>
</evidence>
<dbReference type="Proteomes" id="UP000735874">
    <property type="component" value="Unassembled WGS sequence"/>
</dbReference>
<proteinExistence type="predicted"/>
<evidence type="ECO:0000313" key="6">
    <source>
        <dbReference type="Proteomes" id="UP000697107"/>
    </source>
</evidence>
<dbReference type="EMBL" id="RCMK01000414">
    <property type="protein sequence ID" value="KAG2930105.1"/>
    <property type="molecule type" value="Genomic_DNA"/>
</dbReference>
<dbReference type="AlphaFoldDB" id="A0A8T1GAE9"/>
<dbReference type="EMBL" id="RCMG01000422">
    <property type="protein sequence ID" value="KAG2854518.1"/>
    <property type="molecule type" value="Genomic_DNA"/>
</dbReference>
<organism evidence="4 6">
    <name type="scientific">Phytophthora cactorum</name>
    <dbReference type="NCBI Taxonomy" id="29920"/>
    <lineage>
        <taxon>Eukaryota</taxon>
        <taxon>Sar</taxon>
        <taxon>Stramenopiles</taxon>
        <taxon>Oomycota</taxon>
        <taxon>Peronosporomycetes</taxon>
        <taxon>Peronosporales</taxon>
        <taxon>Peronosporaceae</taxon>
        <taxon>Phytophthora</taxon>
    </lineage>
</organism>
<evidence type="ECO:0000313" key="2">
    <source>
        <dbReference type="EMBL" id="KAG2912986.1"/>
    </source>
</evidence>
<dbReference type="Proteomes" id="UP000774804">
    <property type="component" value="Unassembled WGS sequence"/>
</dbReference>
<gene>
    <name evidence="1" type="ORF">PC113_g13245</name>
    <name evidence="2" type="ORF">PC115_g12181</name>
    <name evidence="3" type="ORF">PC117_g13823</name>
    <name evidence="4" type="ORF">PC118_g8815</name>
    <name evidence="5" type="ORF">PC129_g7482</name>
</gene>
<evidence type="ECO:0000313" key="5">
    <source>
        <dbReference type="EMBL" id="KAG3221808.1"/>
    </source>
</evidence>
<dbReference type="Proteomes" id="UP000736787">
    <property type="component" value="Unassembled WGS sequence"/>
</dbReference>
<accession>A0A8T1GAE9</accession>
<evidence type="ECO:0000313" key="4">
    <source>
        <dbReference type="EMBL" id="KAG2984553.1"/>
    </source>
</evidence>
<dbReference type="VEuPathDB" id="FungiDB:PC110_g20873"/>
<dbReference type="Proteomes" id="UP000697107">
    <property type="component" value="Unassembled WGS sequence"/>
</dbReference>
<sequence length="791" mass="88320">MVRVVSCRYMRISCSEDNHPLFRRYYARSNRERGVKLLRCFPHCCPEHVQRCYCGSSVHVLVTFTAEVSAASQRNLLVCARFEPSRGAPLWPMNLANGEAMDEKNEHRLRPGEVVSLPETLLSTDTRKATQSLWIRADREGESKQTYKNGVLFVLNNHRFPKWLYSYDSSVTRTKREMTHHLVVYICQLTGTRSQPGDIDVAVLARHESPGFSLISYRRSGNNGSDAGCDLPAIDVASSTKFTAVDFDSPGVFPSPASEMEIDSVGWASAEPSTRTNEEIHANTYRFQQGQKEKKQKQFDNRSAFPLRGGTEDKYLWQYRLAAINCGFREKGQHLLILWRFLQNHSLRDLKFTEAASTQVRSFCLQAAASFRSPNASPLHYAVGSLLSSIFKHSSATYMDHECTIIRVVAYLFLRALSSHTVQRLVLSACAMNDAETSKPQLQERFLLLISDVYDALGGILHEVLAESGSFTRGNQHVSIPTLVDEVLSLVYIQPRFRHLRVGFVALLMDQRPVGSLSDTLNCAFQAFTALIREGMIASVTRYRNSRRLGVNDLIWNRRWLLEPGLVQLLELSSGSPKDYRHEMRLVDAMQLISEIGCVDFTVEDDASGLSVRSAVSMSASACMTLVLDGKLRVFRVLPSGISSMIATTGGWSIGDYTAAFAEDGRSLEVNIFSFAESMSNGLTPGDAQSINSRSSASDGTVKLRRVSLLIRLEQEFNKEATGSTVQGDLCAFVHGTVYGSTLSLPLNECRNGFKLSERSAVDRAATWSEVEWAALWELKAVYITLSRAFS</sequence>
<evidence type="ECO:0000313" key="1">
    <source>
        <dbReference type="EMBL" id="KAG2854518.1"/>
    </source>
</evidence>
<comment type="caution">
    <text evidence="4">The sequence shown here is derived from an EMBL/GenBank/DDBJ whole genome shotgun (WGS) entry which is preliminary data.</text>
</comment>
<reference evidence="4" key="1">
    <citation type="submission" date="2018-10" db="EMBL/GenBank/DDBJ databases">
        <title>Effector identification in a new, highly contiguous assembly of the strawberry crown rot pathogen Phytophthora cactorum.</title>
        <authorList>
            <person name="Armitage A.D."/>
            <person name="Nellist C.F."/>
            <person name="Bates H."/>
            <person name="Vickerstaff R.J."/>
            <person name="Harrison R.J."/>
        </authorList>
    </citation>
    <scope>NUCLEOTIDE SEQUENCE</scope>
    <source>
        <strain evidence="1">15-7</strain>
        <strain evidence="2">4032</strain>
        <strain evidence="3">4040</strain>
        <strain evidence="4">P415</strain>
        <strain evidence="5">P421</strain>
    </source>
</reference>
<protein>
    <submittedName>
        <fullName evidence="4">Uncharacterized protein</fullName>
    </submittedName>
</protein>
<name>A0A8T1GAE9_9STRA</name>